<keyword evidence="2" id="KW-0012">Acyltransferase</keyword>
<evidence type="ECO:0000313" key="5">
    <source>
        <dbReference type="Proteomes" id="UP000028525"/>
    </source>
</evidence>
<dbReference type="Proteomes" id="UP000028525">
    <property type="component" value="Unassembled WGS sequence"/>
</dbReference>
<dbReference type="Pfam" id="PF13527">
    <property type="entry name" value="Acetyltransf_9"/>
    <property type="match status" value="1"/>
</dbReference>
<comment type="caution">
    <text evidence="4">The sequence shown here is derived from an EMBL/GenBank/DDBJ whole genome shotgun (WGS) entry which is preliminary data.</text>
</comment>
<keyword evidence="5" id="KW-1185">Reference proteome</keyword>
<dbReference type="GO" id="GO:0016747">
    <property type="term" value="F:acyltransferase activity, transferring groups other than amino-acyl groups"/>
    <property type="evidence" value="ECO:0007669"/>
    <property type="project" value="InterPro"/>
</dbReference>
<dbReference type="PANTHER" id="PTHR43420:SF31">
    <property type="entry name" value="ACETYLTRANSFERASE"/>
    <property type="match status" value="1"/>
</dbReference>
<protein>
    <recommendedName>
        <fullName evidence="3">N-acetyltransferase domain-containing protein</fullName>
    </recommendedName>
</protein>
<dbReference type="AlphaFoldDB" id="A0A084JS59"/>
<evidence type="ECO:0000259" key="3">
    <source>
        <dbReference type="PROSITE" id="PS51186"/>
    </source>
</evidence>
<organism evidence="4 5">
    <name type="scientific">Lacrimispora celerecrescens</name>
    <dbReference type="NCBI Taxonomy" id="29354"/>
    <lineage>
        <taxon>Bacteria</taxon>
        <taxon>Bacillati</taxon>
        <taxon>Bacillota</taxon>
        <taxon>Clostridia</taxon>
        <taxon>Lachnospirales</taxon>
        <taxon>Lachnospiraceae</taxon>
        <taxon>Lacrimispora</taxon>
    </lineage>
</organism>
<gene>
    <name evidence="4" type="ORF">IO98_01035</name>
</gene>
<dbReference type="STRING" id="29354.IO98_01035"/>
<name>A0A084JS59_9FIRM</name>
<evidence type="ECO:0000313" key="4">
    <source>
        <dbReference type="EMBL" id="KEZ91793.1"/>
    </source>
</evidence>
<reference evidence="4 5" key="1">
    <citation type="submission" date="2014-07" db="EMBL/GenBank/DDBJ databases">
        <title>Draft genome of Clostridium celerecrescens 152B isolated from sediments associated with methane hydrate from Krishna Godavari basin.</title>
        <authorList>
            <person name="Honkalas V.S."/>
            <person name="Dabir A.P."/>
            <person name="Arora P."/>
            <person name="Dhakephalkar P.K."/>
        </authorList>
    </citation>
    <scope>NUCLEOTIDE SEQUENCE [LARGE SCALE GENOMIC DNA]</scope>
    <source>
        <strain evidence="4 5">152B</strain>
    </source>
</reference>
<dbReference type="CDD" id="cd04301">
    <property type="entry name" value="NAT_SF"/>
    <property type="match status" value="1"/>
</dbReference>
<dbReference type="Gene3D" id="3.40.630.30">
    <property type="match status" value="1"/>
</dbReference>
<evidence type="ECO:0000256" key="2">
    <source>
        <dbReference type="ARBA" id="ARBA00023315"/>
    </source>
</evidence>
<sequence length="289" mass="33535">MNYFLTNSIKEDDALRRSYNSLAEKTFGLSFEEFYLNGYWTDKYIPYSLIDDGKVIANASVNILKFHDNGQEIRCIQIGTVMTDPDYRNQGLSRYLIERIISEWKEKCDTMYLFANDRVLDFYPKFGFVKAVEYQCSSPITPTKGHVRKLDMSRASDRALLKRYYTKSNPYSALTMEDNYELLMFYCSSSMKDCVYFLDDFDAVIIASNKNEILTCYDIFGNGDHSLIDMVSKVAESQIRTVVFGFTPAKHAAFHSQILEEEDTTLFILKGKDHWFVNHQVMFPILSHA</sequence>
<accession>A0A084JS59</accession>
<dbReference type="PROSITE" id="PS51186">
    <property type="entry name" value="GNAT"/>
    <property type="match status" value="1"/>
</dbReference>
<dbReference type="SUPFAM" id="SSF55729">
    <property type="entry name" value="Acyl-CoA N-acyltransferases (Nat)"/>
    <property type="match status" value="1"/>
</dbReference>
<keyword evidence="1" id="KW-0808">Transferase</keyword>
<dbReference type="PANTHER" id="PTHR43420">
    <property type="entry name" value="ACETYLTRANSFERASE"/>
    <property type="match status" value="1"/>
</dbReference>
<feature type="domain" description="N-acetyltransferase" evidence="3">
    <location>
        <begin position="7"/>
        <end position="157"/>
    </location>
</feature>
<dbReference type="InterPro" id="IPR016181">
    <property type="entry name" value="Acyl_CoA_acyltransferase"/>
</dbReference>
<dbReference type="InterPro" id="IPR050680">
    <property type="entry name" value="YpeA/RimI_acetyltransf"/>
</dbReference>
<proteinExistence type="predicted"/>
<evidence type="ECO:0000256" key="1">
    <source>
        <dbReference type="ARBA" id="ARBA00022679"/>
    </source>
</evidence>
<dbReference type="InterPro" id="IPR000182">
    <property type="entry name" value="GNAT_dom"/>
</dbReference>
<dbReference type="EMBL" id="JPME01000002">
    <property type="protein sequence ID" value="KEZ91793.1"/>
    <property type="molecule type" value="Genomic_DNA"/>
</dbReference>